<evidence type="ECO:0000256" key="6">
    <source>
        <dbReference type="ARBA" id="ARBA00022725"/>
    </source>
</evidence>
<evidence type="ECO:0000256" key="9">
    <source>
        <dbReference type="ARBA" id="ARBA00023136"/>
    </source>
</evidence>
<comment type="function">
    <text evidence="2">Putative odorant or sperm cell receptor.</text>
</comment>
<dbReference type="InterPro" id="IPR050402">
    <property type="entry name" value="OR51/52/56-like"/>
</dbReference>
<feature type="transmembrane region" description="Helical" evidence="12">
    <location>
        <begin position="435"/>
        <end position="456"/>
    </location>
</feature>
<dbReference type="PRINTS" id="PR00245">
    <property type="entry name" value="OLFACTORYR"/>
</dbReference>
<dbReference type="InterPro" id="IPR017452">
    <property type="entry name" value="GPCR_Rhodpsn_7TM"/>
</dbReference>
<evidence type="ECO:0000313" key="14">
    <source>
        <dbReference type="EMBL" id="KAB1271870.1"/>
    </source>
</evidence>
<feature type="transmembrane region" description="Helical" evidence="12">
    <location>
        <begin position="122"/>
        <end position="141"/>
    </location>
</feature>
<dbReference type="GO" id="GO:0004984">
    <property type="term" value="F:olfactory receptor activity"/>
    <property type="evidence" value="ECO:0007669"/>
    <property type="project" value="InterPro"/>
</dbReference>
<dbReference type="GO" id="GO:0071396">
    <property type="term" value="P:cellular response to lipid"/>
    <property type="evidence" value="ECO:0007669"/>
    <property type="project" value="UniProtKB-ARBA"/>
</dbReference>
<evidence type="ECO:0000256" key="8">
    <source>
        <dbReference type="ARBA" id="ARBA00023040"/>
    </source>
</evidence>
<evidence type="ECO:0000256" key="1">
    <source>
        <dbReference type="ARBA" id="ARBA00002936"/>
    </source>
</evidence>
<dbReference type="GO" id="GO:0005886">
    <property type="term" value="C:plasma membrane"/>
    <property type="evidence" value="ECO:0007669"/>
    <property type="project" value="TreeGrafter"/>
</dbReference>
<evidence type="ECO:0000256" key="4">
    <source>
        <dbReference type="ARBA" id="ARBA00022606"/>
    </source>
</evidence>
<evidence type="ECO:0000256" key="12">
    <source>
        <dbReference type="SAM" id="Phobius"/>
    </source>
</evidence>
<accession>A0A5N4DL66</accession>
<dbReference type="SMART" id="SM01381">
    <property type="entry name" value="7TM_GPCR_Srsx"/>
    <property type="match status" value="1"/>
</dbReference>
<evidence type="ECO:0000313" key="15">
    <source>
        <dbReference type="Proteomes" id="UP000299084"/>
    </source>
</evidence>
<sequence length="555" mass="62240">MHMWMSLPFCSMYAMAVVGTCGLLYLIHYKDALHKPMYYFLAMLCLIDLVMCSSTIPKALCIFWFHLKEIGFNECLVQMFFIHTFTRMESGVLMLMALDCYVAICYPLRYSTILTNPVIAKAGLSSFLKGVLLITPFTFLIKRLPDYRGKFIPHTYCDHMSVDKLSCGNIKLNVIYGLMVALLTGGFDIQCITLSYTMILWAVVSLSSADAQQKAFGTCTAHISSIENMSMSLQVSNSSKFQVSEFILMGFPGIHSWQHWLSLPLALLYLSAIGANSLILITICQDSALQQPMYHFLGILSVVDMGLATTIMPKILAIFWFDAKVISLPECFAQIYAIHCFVGMESGIFLCMAFDRYVAICHPLRYPSIVTNALILKATLFMVFWNGLVVIPVPVLAAQRNYCFRNEIEHCLCSNLGVTRLACDDRRPNSICQLVLAWLGMGSDLSLIILSYTLILRSVLRLNSAEAVSKALSTCTSHLILILFFYTVVVVISVTHLAETKATLIPVLLNVLHNIIPPSLNPMVYALRTKELRAGFQKVFCLSLEKKVRHQRPSS</sequence>
<dbReference type="InterPro" id="IPR000725">
    <property type="entry name" value="Olfact_rcpt"/>
</dbReference>
<dbReference type="Proteomes" id="UP000299084">
    <property type="component" value="Unassembled WGS sequence"/>
</dbReference>
<dbReference type="Pfam" id="PF13853">
    <property type="entry name" value="7tm_4"/>
    <property type="match status" value="2"/>
</dbReference>
<evidence type="ECO:0000256" key="11">
    <source>
        <dbReference type="ARBA" id="ARBA00023224"/>
    </source>
</evidence>
<gene>
    <name evidence="14" type="ORF">Cadr_000015052</name>
</gene>
<evidence type="ECO:0000256" key="7">
    <source>
        <dbReference type="ARBA" id="ARBA00022989"/>
    </source>
</evidence>
<evidence type="ECO:0000256" key="10">
    <source>
        <dbReference type="ARBA" id="ARBA00023170"/>
    </source>
</evidence>
<reference evidence="14 15" key="1">
    <citation type="journal article" date="2019" name="Mol. Ecol. Resour.">
        <title>Improving Illumina assemblies with Hi-C and long reads: an example with the North African dromedary.</title>
        <authorList>
            <person name="Elbers J.P."/>
            <person name="Rogers M.F."/>
            <person name="Perelman P.L."/>
            <person name="Proskuryakova A.A."/>
            <person name="Serdyukova N.A."/>
            <person name="Johnson W.E."/>
            <person name="Horin P."/>
            <person name="Corander J."/>
            <person name="Murphy D."/>
            <person name="Burger P.A."/>
        </authorList>
    </citation>
    <scope>NUCLEOTIDE SEQUENCE [LARGE SCALE GENOMIC DNA]</scope>
    <source>
        <strain evidence="14">Drom800</strain>
        <tissue evidence="14">Blood</tissue>
    </source>
</reference>
<feature type="transmembrane region" description="Helical" evidence="12">
    <location>
        <begin position="333"/>
        <end position="354"/>
    </location>
</feature>
<feature type="transmembrane region" description="Helical" evidence="12">
    <location>
        <begin position="174"/>
        <end position="204"/>
    </location>
</feature>
<feature type="transmembrane region" description="Helical" evidence="12">
    <location>
        <begin position="296"/>
        <end position="321"/>
    </location>
</feature>
<keyword evidence="6" id="KW-0552">Olfaction</keyword>
<dbReference type="STRING" id="9838.ENSCDRP00005000195"/>
<dbReference type="EMBL" id="JWIN03000010">
    <property type="protein sequence ID" value="KAB1271870.1"/>
    <property type="molecule type" value="Genomic_DNA"/>
</dbReference>
<dbReference type="Gene3D" id="1.20.1070.10">
    <property type="entry name" value="Rhodopsin 7-helix transmembrane proteins"/>
    <property type="match status" value="2"/>
</dbReference>
<dbReference type="PANTHER" id="PTHR26450:SF69">
    <property type="entry name" value="OLFACTORY RECEPTOR 56B1"/>
    <property type="match status" value="1"/>
</dbReference>
<comment type="function">
    <text evidence="1">Odorant receptor.</text>
</comment>
<evidence type="ECO:0000256" key="5">
    <source>
        <dbReference type="ARBA" id="ARBA00022692"/>
    </source>
</evidence>
<feature type="transmembrane region" description="Helical" evidence="12">
    <location>
        <begin position="38"/>
        <end position="56"/>
    </location>
</feature>
<name>A0A5N4DL66_CAMDR</name>
<keyword evidence="4" id="KW-0716">Sensory transduction</keyword>
<keyword evidence="11" id="KW-0807">Transducer</keyword>
<protein>
    <submittedName>
        <fullName evidence="14">Olfactory receptor 56B1</fullName>
    </submittedName>
</protein>
<keyword evidence="9 12" id="KW-0472">Membrane</keyword>
<dbReference type="InterPro" id="IPR000276">
    <property type="entry name" value="GPCR_Rhodpsn"/>
</dbReference>
<dbReference type="CDD" id="cd15223">
    <property type="entry name" value="7tmA_OR56-like"/>
    <property type="match status" value="1"/>
</dbReference>
<dbReference type="FunFam" id="1.20.1070.10:FF:000006">
    <property type="entry name" value="Olfactory receptor"/>
    <property type="match status" value="1"/>
</dbReference>
<evidence type="ECO:0000256" key="3">
    <source>
        <dbReference type="ARBA" id="ARBA00004141"/>
    </source>
</evidence>
<feature type="transmembrane region" description="Helical" evidence="12">
    <location>
        <begin position="374"/>
        <end position="397"/>
    </location>
</feature>
<feature type="transmembrane region" description="Helical" evidence="12">
    <location>
        <begin position="266"/>
        <end position="284"/>
    </location>
</feature>
<dbReference type="PANTHER" id="PTHR26450">
    <property type="entry name" value="OLFACTORY RECEPTOR 56B1-RELATED"/>
    <property type="match status" value="1"/>
</dbReference>
<dbReference type="GO" id="GO:0004930">
    <property type="term" value="F:G protein-coupled receptor activity"/>
    <property type="evidence" value="ECO:0007669"/>
    <property type="project" value="UniProtKB-KW"/>
</dbReference>
<feature type="transmembrane region" description="Helical" evidence="12">
    <location>
        <begin position="6"/>
        <end position="26"/>
    </location>
</feature>
<keyword evidence="10 14" id="KW-0675">Receptor</keyword>
<comment type="subcellular location">
    <subcellularLocation>
        <location evidence="3">Membrane</location>
        <topology evidence="3">Multi-pass membrane protein</topology>
    </subcellularLocation>
</comment>
<dbReference type="FunFam" id="1.20.1070.10:FF:000002">
    <property type="entry name" value="Olfactory receptor"/>
    <property type="match status" value="1"/>
</dbReference>
<dbReference type="PROSITE" id="PS50262">
    <property type="entry name" value="G_PROTEIN_RECEP_F1_2"/>
    <property type="match status" value="2"/>
</dbReference>
<feature type="domain" description="G-protein coupled receptors family 1 profile" evidence="13">
    <location>
        <begin position="275"/>
        <end position="525"/>
    </location>
</feature>
<comment type="caution">
    <text evidence="14">The sequence shown here is derived from an EMBL/GenBank/DDBJ whole genome shotgun (WGS) entry which is preliminary data.</text>
</comment>
<keyword evidence="7 12" id="KW-1133">Transmembrane helix</keyword>
<keyword evidence="8" id="KW-0297">G-protein coupled receptor</keyword>
<keyword evidence="5 12" id="KW-0812">Transmembrane</keyword>
<dbReference type="AlphaFoldDB" id="A0A5N4DL66"/>
<organism evidence="14 15">
    <name type="scientific">Camelus dromedarius</name>
    <name type="common">Dromedary</name>
    <name type="synonym">Arabian camel</name>
    <dbReference type="NCBI Taxonomy" id="9838"/>
    <lineage>
        <taxon>Eukaryota</taxon>
        <taxon>Metazoa</taxon>
        <taxon>Chordata</taxon>
        <taxon>Craniata</taxon>
        <taxon>Vertebrata</taxon>
        <taxon>Euteleostomi</taxon>
        <taxon>Mammalia</taxon>
        <taxon>Eutheria</taxon>
        <taxon>Laurasiatheria</taxon>
        <taxon>Artiodactyla</taxon>
        <taxon>Tylopoda</taxon>
        <taxon>Camelidae</taxon>
        <taxon>Camelus</taxon>
    </lineage>
</organism>
<proteinExistence type="predicted"/>
<feature type="transmembrane region" description="Helical" evidence="12">
    <location>
        <begin position="477"/>
        <end position="498"/>
    </location>
</feature>
<feature type="transmembrane region" description="Helical" evidence="12">
    <location>
        <begin position="92"/>
        <end position="110"/>
    </location>
</feature>
<evidence type="ECO:0000259" key="13">
    <source>
        <dbReference type="PROSITE" id="PS50262"/>
    </source>
</evidence>
<keyword evidence="15" id="KW-1185">Reference proteome</keyword>
<evidence type="ECO:0000256" key="2">
    <source>
        <dbReference type="ARBA" id="ARBA00003929"/>
    </source>
</evidence>
<feature type="domain" description="G-protein coupled receptors family 1 profile" evidence="13">
    <location>
        <begin position="19"/>
        <end position="252"/>
    </location>
</feature>
<dbReference type="SUPFAM" id="SSF81321">
    <property type="entry name" value="Family A G protein-coupled receptor-like"/>
    <property type="match status" value="2"/>
</dbReference>